<protein>
    <submittedName>
        <fullName evidence="2">Uncharacterized protein</fullName>
    </submittedName>
</protein>
<evidence type="ECO:0000313" key="2">
    <source>
        <dbReference type="EMBL" id="KAG1530790.1"/>
    </source>
</evidence>
<evidence type="ECO:0000256" key="1">
    <source>
        <dbReference type="SAM" id="MobiDB-lite"/>
    </source>
</evidence>
<comment type="caution">
    <text evidence="2">The sequence shown here is derived from an EMBL/GenBank/DDBJ whole genome shotgun (WGS) entry which is preliminary data.</text>
</comment>
<dbReference type="Proteomes" id="UP000740926">
    <property type="component" value="Unassembled WGS sequence"/>
</dbReference>
<dbReference type="EMBL" id="JAANIU010011834">
    <property type="protein sequence ID" value="KAG1530790.1"/>
    <property type="molecule type" value="Genomic_DNA"/>
</dbReference>
<feature type="region of interest" description="Disordered" evidence="1">
    <location>
        <begin position="61"/>
        <end position="84"/>
    </location>
</feature>
<proteinExistence type="predicted"/>
<evidence type="ECO:0000313" key="3">
    <source>
        <dbReference type="Proteomes" id="UP000740926"/>
    </source>
</evidence>
<keyword evidence="3" id="KW-1185">Reference proteome</keyword>
<organism evidence="2 3">
    <name type="scientific">Rhizopus delemar</name>
    <dbReference type="NCBI Taxonomy" id="936053"/>
    <lineage>
        <taxon>Eukaryota</taxon>
        <taxon>Fungi</taxon>
        <taxon>Fungi incertae sedis</taxon>
        <taxon>Mucoromycota</taxon>
        <taxon>Mucoromycotina</taxon>
        <taxon>Mucoromycetes</taxon>
        <taxon>Mucorales</taxon>
        <taxon>Mucorineae</taxon>
        <taxon>Rhizopodaceae</taxon>
        <taxon>Rhizopus</taxon>
    </lineage>
</organism>
<sequence length="104" mass="10814">MATFKPVGSDIARSGFFGFFIRNGLIIPARLQSSTGIASRENGSPSAATVRLPMKISSPSTCGPIGAASGGPHTPSGMWMSRPPVPAVPRCTRLTLLVEPMNGM</sequence>
<name>A0A9P6XR40_9FUNG</name>
<reference evidence="2 3" key="1">
    <citation type="journal article" date="2020" name="Microb. Genom.">
        <title>Genetic diversity of clinical and environmental Mucorales isolates obtained from an investigation of mucormycosis cases among solid organ transplant recipients.</title>
        <authorList>
            <person name="Nguyen M.H."/>
            <person name="Kaul D."/>
            <person name="Muto C."/>
            <person name="Cheng S.J."/>
            <person name="Richter R.A."/>
            <person name="Bruno V.M."/>
            <person name="Liu G."/>
            <person name="Beyhan S."/>
            <person name="Sundermann A.J."/>
            <person name="Mounaud S."/>
            <person name="Pasculle A.W."/>
            <person name="Nierman W.C."/>
            <person name="Driscoll E."/>
            <person name="Cumbie R."/>
            <person name="Clancy C.J."/>
            <person name="Dupont C.L."/>
        </authorList>
    </citation>
    <scope>NUCLEOTIDE SEQUENCE [LARGE SCALE GENOMIC DNA]</scope>
    <source>
        <strain evidence="2 3">GL24</strain>
    </source>
</reference>
<gene>
    <name evidence="2" type="ORF">G6F50_017085</name>
</gene>
<accession>A0A9P6XR40</accession>
<dbReference type="AlphaFoldDB" id="A0A9P6XR40"/>